<dbReference type="EMBL" id="CWQY01000051">
    <property type="protein sequence ID" value="CSD33060.1"/>
    <property type="molecule type" value="Genomic_DNA"/>
</dbReference>
<dbReference type="Proteomes" id="UP000041770">
    <property type="component" value="Unassembled WGS sequence"/>
</dbReference>
<gene>
    <name evidence="1" type="ORF">ERS013200_03902</name>
</gene>
<proteinExistence type="predicted"/>
<protein>
    <submittedName>
        <fullName evidence="1">Uncharacterized protein</fullName>
    </submittedName>
</protein>
<sequence>MVFNLLTNVADHSIPHIMTISIIDLFEVIDIQHGNG</sequence>
<evidence type="ECO:0000313" key="2">
    <source>
        <dbReference type="Proteomes" id="UP000041770"/>
    </source>
</evidence>
<organism evidence="1 2">
    <name type="scientific">Vibrio cholerae</name>
    <dbReference type="NCBI Taxonomy" id="666"/>
    <lineage>
        <taxon>Bacteria</taxon>
        <taxon>Pseudomonadati</taxon>
        <taxon>Pseudomonadota</taxon>
        <taxon>Gammaproteobacteria</taxon>
        <taxon>Vibrionales</taxon>
        <taxon>Vibrionaceae</taxon>
        <taxon>Vibrio</taxon>
    </lineage>
</organism>
<accession>A0A655UHY2</accession>
<reference evidence="1 2" key="1">
    <citation type="submission" date="2015-07" db="EMBL/GenBank/DDBJ databases">
        <authorList>
            <consortium name="Pathogen Informatics"/>
        </authorList>
    </citation>
    <scope>NUCLEOTIDE SEQUENCE [LARGE SCALE GENOMIC DNA]</scope>
    <source>
        <strain evidence="1 2">A316</strain>
    </source>
</reference>
<name>A0A655UHY2_VIBCL</name>
<evidence type="ECO:0000313" key="1">
    <source>
        <dbReference type="EMBL" id="CSD33060.1"/>
    </source>
</evidence>
<dbReference type="AlphaFoldDB" id="A0A655UHY2"/>